<name>A0AAE7NYS4_9BRAD</name>
<organism evidence="1 2">
    <name type="scientific">Bradyrhizobium arachidis</name>
    <dbReference type="NCBI Taxonomy" id="858423"/>
    <lineage>
        <taxon>Bacteria</taxon>
        <taxon>Pseudomonadati</taxon>
        <taxon>Pseudomonadota</taxon>
        <taxon>Alphaproteobacteria</taxon>
        <taxon>Hyphomicrobiales</taxon>
        <taxon>Nitrobacteraceae</taxon>
        <taxon>Bradyrhizobium</taxon>
    </lineage>
</organism>
<dbReference type="KEGG" id="barh:WN72_36035"/>
<reference evidence="1 2" key="1">
    <citation type="submission" date="2018-06" db="EMBL/GenBank/DDBJ databases">
        <title>Comparative genomics of Bradyrhizobium nodulating Arachidis hypogaea.</title>
        <authorList>
            <person name="Li Y."/>
        </authorList>
    </citation>
    <scope>NUCLEOTIDE SEQUENCE [LARGE SCALE GENOMIC DNA]</scope>
    <source>
        <strain evidence="1 2">CCBAU 051107</strain>
    </source>
</reference>
<gene>
    <name evidence="1" type="ORF">WN72_36035</name>
</gene>
<evidence type="ECO:0000313" key="2">
    <source>
        <dbReference type="Proteomes" id="UP000594015"/>
    </source>
</evidence>
<evidence type="ECO:0000313" key="1">
    <source>
        <dbReference type="EMBL" id="QOZ73757.1"/>
    </source>
</evidence>
<dbReference type="RefSeq" id="WP_092221068.1">
    <property type="nucleotide sequence ID" value="NZ_CP030050.1"/>
</dbReference>
<proteinExistence type="predicted"/>
<accession>A0AAE7NYS4</accession>
<sequence length="77" mass="8715">MDLPMVRQHLAEAEQHVALGERHIARQVEIIDELALAGHDTGLAVDLLDSYCQLQVCHVAHRERILKELEAVGRARR</sequence>
<dbReference type="EMBL" id="CP030050">
    <property type="protein sequence ID" value="QOZ73757.1"/>
    <property type="molecule type" value="Genomic_DNA"/>
</dbReference>
<dbReference type="Proteomes" id="UP000594015">
    <property type="component" value="Chromosome"/>
</dbReference>
<dbReference type="AlphaFoldDB" id="A0AAE7NYS4"/>
<protein>
    <submittedName>
        <fullName evidence="1">Uncharacterized protein</fullName>
    </submittedName>
</protein>